<dbReference type="RefSeq" id="WP_013608803.1">
    <property type="nucleotide sequence ID" value="NC_015153.1"/>
</dbReference>
<evidence type="ECO:0000256" key="1">
    <source>
        <dbReference type="SAM" id="MobiDB-lite"/>
    </source>
</evidence>
<evidence type="ECO:0000313" key="2">
    <source>
        <dbReference type="EMBL" id="CBZ40191.1"/>
    </source>
</evidence>
<dbReference type="Proteomes" id="UP000008645">
    <property type="component" value="Chromosome"/>
</dbReference>
<evidence type="ECO:0000313" key="3">
    <source>
        <dbReference type="Proteomes" id="UP000008645"/>
    </source>
</evidence>
<name>F0V2W9_MYCS3</name>
<proteinExistence type="predicted"/>
<reference evidence="2 3" key="1">
    <citation type="journal article" date="2011" name="J. Bacteriol.">
        <title>Complete genome sequence of the hemotrophic Mycoplasma suis strain KI3806.</title>
        <authorList>
            <person name="Oehlerking J."/>
            <person name="Kube M."/>
            <person name="Felder K.M."/>
            <person name="Matter D."/>
            <person name="Wittenbrink M.M."/>
            <person name="Schwarzenbach S."/>
            <person name="Kramer M.M."/>
            <person name="Hoelzle K."/>
            <person name="Hoelzle L.E."/>
        </authorList>
    </citation>
    <scope>NUCLEOTIDE SEQUENCE [LARGE SCALE GENOMIC DNA]</scope>
    <source>
        <strain evidence="3">KI_3806</strain>
    </source>
</reference>
<accession>F0V2W9</accession>
<organism evidence="2 3">
    <name type="scientific">Mycoplasma suis (strain KI_3806)</name>
    <dbReference type="NCBI Taxonomy" id="708248"/>
    <lineage>
        <taxon>Bacteria</taxon>
        <taxon>Bacillati</taxon>
        <taxon>Mycoplasmatota</taxon>
        <taxon>Mollicutes</taxon>
        <taxon>Mycoplasmataceae</taxon>
        <taxon>Mycoplasma</taxon>
    </lineage>
</organism>
<dbReference type="EMBL" id="FQ790233">
    <property type="protein sequence ID" value="CBZ40191.1"/>
    <property type="molecule type" value="Genomic_DNA"/>
</dbReference>
<gene>
    <name evidence="2" type="ORF">MSUIS_00980</name>
</gene>
<feature type="compositionally biased region" description="Basic and acidic residues" evidence="1">
    <location>
        <begin position="67"/>
        <end position="102"/>
    </location>
</feature>
<dbReference type="KEGG" id="msk:MSUIS_00980"/>
<dbReference type="HOGENOM" id="CLU_1128106_0_0_14"/>
<feature type="region of interest" description="Disordered" evidence="1">
    <location>
        <begin position="34"/>
        <end position="110"/>
    </location>
</feature>
<feature type="compositionally biased region" description="Basic and acidic residues" evidence="1">
    <location>
        <begin position="51"/>
        <end position="60"/>
    </location>
</feature>
<dbReference type="AlphaFoldDB" id="F0V2W9"/>
<sequence>MLGSAKIATAIFSLGSVVGGSYFLGSNLLSVKDSLPAKNDPSKVVPSLPIDESKNLETTHKSLVPESTKKEDDEEHHPKEITKSPDDDKASSSESGKSDRSTPDSIVSGRLETRYEFGSDKKTDPEVFAELIISAGGNSWTEGIDKFCIKVEKGVGTDIGNEQCKEWVSKNLDSREEEKKSKVWIKSKNEEHLKTVLKGFATFNNWFNGEEKLQVSSQWETLTCSKREQNISLNSGESKEIIVSCS</sequence>
<protein>
    <submittedName>
        <fullName evidence="2">Similar to integrase</fullName>
    </submittedName>
</protein>